<dbReference type="Pfam" id="PF01435">
    <property type="entry name" value="Peptidase_M48"/>
    <property type="match status" value="1"/>
</dbReference>
<keyword evidence="4 6" id="KW-0862">Zinc</keyword>
<evidence type="ECO:0000256" key="7">
    <source>
        <dbReference type="SAM" id="Phobius"/>
    </source>
</evidence>
<keyword evidence="1 6" id="KW-0645">Protease</keyword>
<gene>
    <name evidence="9" type="ORF">A2930_00790</name>
</gene>
<keyword evidence="5 6" id="KW-0482">Metalloprotease</keyword>
<dbReference type="EMBL" id="MFID01000018">
    <property type="protein sequence ID" value="OGF81092.1"/>
    <property type="molecule type" value="Genomic_DNA"/>
</dbReference>
<evidence type="ECO:0000313" key="10">
    <source>
        <dbReference type="Proteomes" id="UP000178114"/>
    </source>
</evidence>
<dbReference type="Proteomes" id="UP000178114">
    <property type="component" value="Unassembled WGS sequence"/>
</dbReference>
<evidence type="ECO:0000313" key="9">
    <source>
        <dbReference type="EMBL" id="OGF81092.1"/>
    </source>
</evidence>
<sequence length="183" mass="20939">MKKWLLRALLTAMYVVFLIPVFVIINTAATISGKSPDILISFMYPPKLKREIKESEKILNKDIAGLCSKLKCRRPFEVKVYAHTFDKEAFAYTLVLHYKKIFISRKLMLSLNREEMKCVLVHEIGHVLLETYNEFEADSFAAETAGKKPCVSMLTKIARLTNNDPSGKSEIAMRIHALKSKKK</sequence>
<keyword evidence="3 6" id="KW-0378">Hydrolase</keyword>
<organism evidence="9 10">
    <name type="scientific">Candidatus Giovannonibacteria bacterium RIFCSPLOWO2_01_FULL_45_34</name>
    <dbReference type="NCBI Taxonomy" id="1798351"/>
    <lineage>
        <taxon>Bacteria</taxon>
        <taxon>Candidatus Giovannoniibacteriota</taxon>
    </lineage>
</organism>
<evidence type="ECO:0000256" key="1">
    <source>
        <dbReference type="ARBA" id="ARBA00022670"/>
    </source>
</evidence>
<dbReference type="Gene3D" id="3.30.2010.10">
    <property type="entry name" value="Metalloproteases ('zincins'), catalytic domain"/>
    <property type="match status" value="1"/>
</dbReference>
<keyword evidence="7" id="KW-1133">Transmembrane helix</keyword>
<evidence type="ECO:0000256" key="3">
    <source>
        <dbReference type="ARBA" id="ARBA00022801"/>
    </source>
</evidence>
<proteinExistence type="inferred from homology"/>
<evidence type="ECO:0000256" key="5">
    <source>
        <dbReference type="ARBA" id="ARBA00023049"/>
    </source>
</evidence>
<dbReference type="STRING" id="1798351.A2930_00790"/>
<comment type="similarity">
    <text evidence="6">Belongs to the peptidase M48 family.</text>
</comment>
<accession>A0A1F5WZL5</accession>
<keyword evidence="7" id="KW-0472">Membrane</keyword>
<dbReference type="GO" id="GO:0046872">
    <property type="term" value="F:metal ion binding"/>
    <property type="evidence" value="ECO:0007669"/>
    <property type="project" value="UniProtKB-KW"/>
</dbReference>
<dbReference type="GO" id="GO:0004222">
    <property type="term" value="F:metalloendopeptidase activity"/>
    <property type="evidence" value="ECO:0007669"/>
    <property type="project" value="InterPro"/>
</dbReference>
<comment type="caution">
    <text evidence="9">The sequence shown here is derived from an EMBL/GenBank/DDBJ whole genome shotgun (WGS) entry which is preliminary data.</text>
</comment>
<dbReference type="GO" id="GO:0006508">
    <property type="term" value="P:proteolysis"/>
    <property type="evidence" value="ECO:0007669"/>
    <property type="project" value="UniProtKB-KW"/>
</dbReference>
<dbReference type="AlphaFoldDB" id="A0A1F5WZL5"/>
<evidence type="ECO:0000259" key="8">
    <source>
        <dbReference type="Pfam" id="PF01435"/>
    </source>
</evidence>
<evidence type="ECO:0000256" key="2">
    <source>
        <dbReference type="ARBA" id="ARBA00022723"/>
    </source>
</evidence>
<name>A0A1F5WZL5_9BACT</name>
<keyword evidence="2" id="KW-0479">Metal-binding</keyword>
<evidence type="ECO:0000256" key="6">
    <source>
        <dbReference type="RuleBase" id="RU003983"/>
    </source>
</evidence>
<dbReference type="InterPro" id="IPR001915">
    <property type="entry name" value="Peptidase_M48"/>
</dbReference>
<protein>
    <recommendedName>
        <fullName evidence="8">Peptidase M48 domain-containing protein</fullName>
    </recommendedName>
</protein>
<evidence type="ECO:0000256" key="4">
    <source>
        <dbReference type="ARBA" id="ARBA00022833"/>
    </source>
</evidence>
<reference evidence="9 10" key="1">
    <citation type="journal article" date="2016" name="Nat. Commun.">
        <title>Thousands of microbial genomes shed light on interconnected biogeochemical processes in an aquifer system.</title>
        <authorList>
            <person name="Anantharaman K."/>
            <person name="Brown C.T."/>
            <person name="Hug L.A."/>
            <person name="Sharon I."/>
            <person name="Castelle C.J."/>
            <person name="Probst A.J."/>
            <person name="Thomas B.C."/>
            <person name="Singh A."/>
            <person name="Wilkins M.J."/>
            <person name="Karaoz U."/>
            <person name="Brodie E.L."/>
            <person name="Williams K.H."/>
            <person name="Hubbard S.S."/>
            <person name="Banfield J.F."/>
        </authorList>
    </citation>
    <scope>NUCLEOTIDE SEQUENCE [LARGE SCALE GENOMIC DNA]</scope>
</reference>
<keyword evidence="7" id="KW-0812">Transmembrane</keyword>
<feature type="transmembrane region" description="Helical" evidence="7">
    <location>
        <begin position="12"/>
        <end position="31"/>
    </location>
</feature>
<feature type="domain" description="Peptidase M48" evidence="8">
    <location>
        <begin position="73"/>
        <end position="128"/>
    </location>
</feature>
<comment type="cofactor">
    <cofactor evidence="6">
        <name>Zn(2+)</name>
        <dbReference type="ChEBI" id="CHEBI:29105"/>
    </cofactor>
    <text evidence="6">Binds 1 zinc ion per subunit.</text>
</comment>